<evidence type="ECO:0000313" key="2">
    <source>
        <dbReference type="EMBL" id="VEJ22340.1"/>
    </source>
</evidence>
<dbReference type="KEGG" id="nani:NCTC12227_02129"/>
<dbReference type="PROSITE" id="PS51257">
    <property type="entry name" value="PROKAR_LIPOPROTEIN"/>
    <property type="match status" value="1"/>
</dbReference>
<keyword evidence="1" id="KW-0732">Signal</keyword>
<dbReference type="EMBL" id="LR134516">
    <property type="protein sequence ID" value="VEJ22340.1"/>
    <property type="molecule type" value="Genomic_DNA"/>
</dbReference>
<feature type="signal peptide" evidence="1">
    <location>
        <begin position="1"/>
        <end position="18"/>
    </location>
</feature>
<proteinExistence type="predicted"/>
<dbReference type="AlphaFoldDB" id="A0A3S4ZDX4"/>
<sequence>MKTLLTAAVLALVLSACAGTSGGTQAYGEIKGGVETSHIRSGR</sequence>
<dbReference type="RefSeq" id="WP_267894211.1">
    <property type="nucleotide sequence ID" value="NZ_LR134440.1"/>
</dbReference>
<feature type="chain" id="PRO_5018629856" description="Lipoprotein" evidence="1">
    <location>
        <begin position="19"/>
        <end position="43"/>
    </location>
</feature>
<accession>A0A3S4ZDX4</accession>
<organism evidence="2 3">
    <name type="scientific">Neisseria animaloris</name>
    <dbReference type="NCBI Taxonomy" id="326522"/>
    <lineage>
        <taxon>Bacteria</taxon>
        <taxon>Pseudomonadati</taxon>
        <taxon>Pseudomonadota</taxon>
        <taxon>Betaproteobacteria</taxon>
        <taxon>Neisseriales</taxon>
        <taxon>Neisseriaceae</taxon>
        <taxon>Neisseria</taxon>
    </lineage>
</organism>
<evidence type="ECO:0000256" key="1">
    <source>
        <dbReference type="SAM" id="SignalP"/>
    </source>
</evidence>
<gene>
    <name evidence="2" type="ORF">NCTC12227_02129</name>
</gene>
<evidence type="ECO:0000313" key="3">
    <source>
        <dbReference type="Proteomes" id="UP000268229"/>
    </source>
</evidence>
<reference evidence="2 3" key="1">
    <citation type="submission" date="2018-12" db="EMBL/GenBank/DDBJ databases">
        <authorList>
            <consortium name="Pathogen Informatics"/>
        </authorList>
    </citation>
    <scope>NUCLEOTIDE SEQUENCE [LARGE SCALE GENOMIC DNA]</scope>
    <source>
        <strain evidence="2 3">NCTC12227</strain>
    </source>
</reference>
<name>A0A3S4ZDX4_9NEIS</name>
<keyword evidence="3" id="KW-1185">Reference proteome</keyword>
<protein>
    <recommendedName>
        <fullName evidence="4">Lipoprotein</fullName>
    </recommendedName>
</protein>
<evidence type="ECO:0008006" key="4">
    <source>
        <dbReference type="Google" id="ProtNLM"/>
    </source>
</evidence>
<dbReference type="Proteomes" id="UP000268229">
    <property type="component" value="Chromosome"/>
</dbReference>